<dbReference type="PANTHER" id="PTHR43625:SF40">
    <property type="entry name" value="ALDO-KETO REDUCTASE YAKC [NADP(+)]"/>
    <property type="match status" value="1"/>
</dbReference>
<feature type="domain" description="NADP-dependent oxidoreductase" evidence="2">
    <location>
        <begin position="1"/>
        <end position="271"/>
    </location>
</feature>
<dbReference type="CDD" id="cd19088">
    <property type="entry name" value="AKR_AKR13B1"/>
    <property type="match status" value="1"/>
</dbReference>
<dbReference type="SUPFAM" id="SSF51430">
    <property type="entry name" value="NAD(P)-linked oxidoreductase"/>
    <property type="match status" value="1"/>
</dbReference>
<keyword evidence="1" id="KW-0560">Oxidoreductase</keyword>
<dbReference type="Proteomes" id="UP001519654">
    <property type="component" value="Unassembled WGS sequence"/>
</dbReference>
<reference evidence="3 4" key="1">
    <citation type="submission" date="2021-06" db="EMBL/GenBank/DDBJ databases">
        <title>Actinoplanes lichenicola sp. nov., and Actinoplanes ovalisporus sp. nov., isolated from lichen in Thailand.</title>
        <authorList>
            <person name="Saeng-In P."/>
            <person name="Kanchanasin P."/>
            <person name="Yuki M."/>
            <person name="Kudo T."/>
            <person name="Ohkuma M."/>
            <person name="Phongsopitanun W."/>
            <person name="Tanasupawat S."/>
        </authorList>
    </citation>
    <scope>NUCLEOTIDE SEQUENCE [LARGE SCALE GENOMIC DNA]</scope>
    <source>
        <strain evidence="3 4">NBRC 110975</strain>
    </source>
</reference>
<name>A0ABS5Z270_9ACTN</name>
<keyword evidence="4" id="KW-1185">Reference proteome</keyword>
<dbReference type="EMBL" id="JAHKKG010000016">
    <property type="protein sequence ID" value="MBU2669792.1"/>
    <property type="molecule type" value="Genomic_DNA"/>
</dbReference>
<dbReference type="InterPro" id="IPR020471">
    <property type="entry name" value="AKR"/>
</dbReference>
<accession>A0ABS5Z270</accession>
<evidence type="ECO:0000259" key="2">
    <source>
        <dbReference type="Pfam" id="PF00248"/>
    </source>
</evidence>
<evidence type="ECO:0000256" key="1">
    <source>
        <dbReference type="ARBA" id="ARBA00023002"/>
    </source>
</evidence>
<dbReference type="InterPro" id="IPR036812">
    <property type="entry name" value="NAD(P)_OxRdtase_dom_sf"/>
</dbReference>
<proteinExistence type="predicted"/>
<dbReference type="Gene3D" id="3.20.20.100">
    <property type="entry name" value="NADP-dependent oxidoreductase domain"/>
    <property type="match status" value="1"/>
</dbReference>
<evidence type="ECO:0000313" key="3">
    <source>
        <dbReference type="EMBL" id="MBU2669792.1"/>
    </source>
</evidence>
<dbReference type="InterPro" id="IPR023210">
    <property type="entry name" value="NADP_OxRdtase_dom"/>
</dbReference>
<dbReference type="PRINTS" id="PR00069">
    <property type="entry name" value="ALDKETRDTASE"/>
</dbReference>
<comment type="caution">
    <text evidence="3">The sequence shown here is derived from an EMBL/GenBank/DDBJ whole genome shotgun (WGS) entry which is preliminary data.</text>
</comment>
<gene>
    <name evidence="3" type="ORF">KOI35_40415</name>
</gene>
<dbReference type="PANTHER" id="PTHR43625">
    <property type="entry name" value="AFLATOXIN B1 ALDEHYDE REDUCTASE"/>
    <property type="match status" value="1"/>
</dbReference>
<evidence type="ECO:0000313" key="4">
    <source>
        <dbReference type="Proteomes" id="UP001519654"/>
    </source>
</evidence>
<dbReference type="InterPro" id="IPR050791">
    <property type="entry name" value="Aldo-Keto_reductase"/>
</dbReference>
<sequence>MGFGSMRLTPDPDRAVAIRVLRRAVELGVNHIDTAAFYFSPGGILGTGSGPARYATELIREALSPYDPSLFLATKVGPGVLPSGEFESATTPERLRAQVEENLRRLAVDRLDLVNLRLTARSGSVADRVAALAAMRDEGLIRHLGISNATLDQVNEAATIAPVICVQNSYALDLRRDAHMPAALASRGIAFVPFFAIAGPNREEGATTTHADAVREIAAAHHATPHQVRLAWTLHQGENVLAIPGTGDVSHLEQNIAAGALHLTPDDLARLA</sequence>
<dbReference type="Pfam" id="PF00248">
    <property type="entry name" value="Aldo_ket_red"/>
    <property type="match status" value="1"/>
</dbReference>
<protein>
    <submittedName>
        <fullName evidence="3">Aldo/keto reductase</fullName>
    </submittedName>
</protein>
<organism evidence="3 4">
    <name type="scientific">Paractinoplanes bogorensis</name>
    <dbReference type="NCBI Taxonomy" id="1610840"/>
    <lineage>
        <taxon>Bacteria</taxon>
        <taxon>Bacillati</taxon>
        <taxon>Actinomycetota</taxon>
        <taxon>Actinomycetes</taxon>
        <taxon>Micromonosporales</taxon>
        <taxon>Micromonosporaceae</taxon>
        <taxon>Paractinoplanes</taxon>
    </lineage>
</organism>